<dbReference type="EMBL" id="MVFC01000050">
    <property type="protein sequence ID" value="OON71706.1"/>
    <property type="molecule type" value="Genomic_DNA"/>
</dbReference>
<dbReference type="ESTHER" id="9actn-a0a1v3zz37">
    <property type="family name" value="Dieckmann_Cyclase"/>
</dbReference>
<proteinExistence type="predicted"/>
<name>A0A1V3ZZ37_9ACTN</name>
<gene>
    <name evidence="1" type="ORF">B1H18_32835</name>
</gene>
<organism evidence="1 2">
    <name type="scientific">Streptomyces tsukubensis</name>
    <dbReference type="NCBI Taxonomy" id="83656"/>
    <lineage>
        <taxon>Bacteria</taxon>
        <taxon>Bacillati</taxon>
        <taxon>Actinomycetota</taxon>
        <taxon>Actinomycetes</taxon>
        <taxon>Kitasatosporales</taxon>
        <taxon>Streptomycetaceae</taxon>
        <taxon>Streptomyces</taxon>
    </lineage>
</organism>
<evidence type="ECO:0008006" key="3">
    <source>
        <dbReference type="Google" id="ProtNLM"/>
    </source>
</evidence>
<dbReference type="STRING" id="83656.B1H18_32835"/>
<comment type="caution">
    <text evidence="1">The sequence shown here is derived from an EMBL/GenBank/DDBJ whole genome shotgun (WGS) entry which is preliminary data.</text>
</comment>
<accession>A0A1V3ZZ37</accession>
<reference evidence="1 2" key="1">
    <citation type="submission" date="2017-02" db="EMBL/GenBank/DDBJ databases">
        <title>Draft Genome Sequence of Streptomyces tsukubaensis F601, a Producer of the immunosuppressant tacrolimus FK506.</title>
        <authorList>
            <person name="Zong G."/>
            <person name="Zhong C."/>
            <person name="Fu J."/>
            <person name="Qin R."/>
            <person name="Cao G."/>
        </authorList>
    </citation>
    <scope>NUCLEOTIDE SEQUENCE [LARGE SCALE GENOMIC DNA]</scope>
    <source>
        <strain evidence="1 2">F601</strain>
    </source>
</reference>
<keyword evidence="2" id="KW-1185">Reference proteome</keyword>
<protein>
    <recommendedName>
        <fullName evidence="3">Polyketide synthase thioesterase domain-containing protein</fullName>
    </recommendedName>
</protein>
<evidence type="ECO:0000313" key="1">
    <source>
        <dbReference type="EMBL" id="OON71706.1"/>
    </source>
</evidence>
<dbReference type="AlphaFoldDB" id="A0A1V3ZZ37"/>
<sequence>MVLAVDFPITGRPESSFADLAPRLESDYAFWQTVPPSVSPGRMGGGDYVDEWASEVAESGLTVRAVLGFCVGSVYGAALADRLGSWQGKAPALILFDPEQATVSTLHWQFEKILRNMTEILRAEELAALRARAEELAQDRQRDVEQFTTELFNSFLPIGQEALSRSGLDAERTDEMLGIFGSLLSYLSSAARLDSASAWRRATGISSASPESGLNPHRSSRGAKSDAVSAEIRFELGHAELLGSAEVAEAIVKLLRN</sequence>
<evidence type="ECO:0000313" key="2">
    <source>
        <dbReference type="Proteomes" id="UP000190539"/>
    </source>
</evidence>
<dbReference type="Proteomes" id="UP000190539">
    <property type="component" value="Unassembled WGS sequence"/>
</dbReference>